<name>A0ABQ3DIZ5_9ACTN</name>
<evidence type="ECO:0000313" key="2">
    <source>
        <dbReference type="Proteomes" id="UP000599437"/>
    </source>
</evidence>
<sequence length="64" mass="6651">MPFRELAGTTAARDTCSHACGPMEADGWNCPFRGNLHGGPFVLVYGGSGPDEAVRVAFAPRGTA</sequence>
<accession>A0ABQ3DIZ5</accession>
<gene>
    <name evidence="1" type="ORF">GCM10010346_13320</name>
</gene>
<keyword evidence="2" id="KW-1185">Reference proteome</keyword>
<dbReference type="EMBL" id="BMVO01000002">
    <property type="protein sequence ID" value="GHA91776.1"/>
    <property type="molecule type" value="Genomic_DNA"/>
</dbReference>
<evidence type="ECO:0000313" key="1">
    <source>
        <dbReference type="EMBL" id="GHA91776.1"/>
    </source>
</evidence>
<comment type="caution">
    <text evidence="1">The sequence shown here is derived from an EMBL/GenBank/DDBJ whole genome shotgun (WGS) entry which is preliminary data.</text>
</comment>
<organism evidence="1 2">
    <name type="scientific">Streptomyces chryseus</name>
    <dbReference type="NCBI Taxonomy" id="68186"/>
    <lineage>
        <taxon>Bacteria</taxon>
        <taxon>Bacillati</taxon>
        <taxon>Actinomycetota</taxon>
        <taxon>Actinomycetes</taxon>
        <taxon>Kitasatosporales</taxon>
        <taxon>Streptomycetaceae</taxon>
        <taxon>Streptomyces</taxon>
    </lineage>
</organism>
<dbReference type="Proteomes" id="UP000599437">
    <property type="component" value="Unassembled WGS sequence"/>
</dbReference>
<reference evidence="2" key="1">
    <citation type="journal article" date="2019" name="Int. J. Syst. Evol. Microbiol.">
        <title>The Global Catalogue of Microorganisms (GCM) 10K type strain sequencing project: providing services to taxonomists for standard genome sequencing and annotation.</title>
        <authorList>
            <consortium name="The Broad Institute Genomics Platform"/>
            <consortium name="The Broad Institute Genome Sequencing Center for Infectious Disease"/>
            <person name="Wu L."/>
            <person name="Ma J."/>
        </authorList>
    </citation>
    <scope>NUCLEOTIDE SEQUENCE [LARGE SCALE GENOMIC DNA]</scope>
    <source>
        <strain evidence="2">JCM 4737</strain>
    </source>
</reference>
<proteinExistence type="predicted"/>
<protein>
    <submittedName>
        <fullName evidence="1">Uncharacterized protein</fullName>
    </submittedName>
</protein>